<keyword evidence="3" id="KW-1185">Reference proteome</keyword>
<organism evidence="2 3">
    <name type="scientific">Endocarpon pusillum</name>
    <dbReference type="NCBI Taxonomy" id="364733"/>
    <lineage>
        <taxon>Eukaryota</taxon>
        <taxon>Fungi</taxon>
        <taxon>Dikarya</taxon>
        <taxon>Ascomycota</taxon>
        <taxon>Pezizomycotina</taxon>
        <taxon>Eurotiomycetes</taxon>
        <taxon>Chaetothyriomycetidae</taxon>
        <taxon>Verrucariales</taxon>
        <taxon>Verrucariaceae</taxon>
        <taxon>Endocarpon</taxon>
    </lineage>
</organism>
<accession>A0A8H7ADK8</accession>
<dbReference type="AlphaFoldDB" id="A0A8H7ADK8"/>
<evidence type="ECO:0000313" key="3">
    <source>
        <dbReference type="Proteomes" id="UP000606974"/>
    </source>
</evidence>
<name>A0A8H7ADK8_9EURO</name>
<evidence type="ECO:0000313" key="2">
    <source>
        <dbReference type="EMBL" id="KAF7505156.1"/>
    </source>
</evidence>
<dbReference type="OrthoDB" id="5426775at2759"/>
<feature type="region of interest" description="Disordered" evidence="1">
    <location>
        <begin position="1"/>
        <end position="33"/>
    </location>
</feature>
<gene>
    <name evidence="2" type="ORF">GJ744_001222</name>
</gene>
<reference evidence="2" key="1">
    <citation type="submission" date="2020-02" db="EMBL/GenBank/DDBJ databases">
        <authorList>
            <person name="Palmer J.M."/>
        </authorList>
    </citation>
    <scope>NUCLEOTIDE SEQUENCE</scope>
    <source>
        <strain evidence="2">EPUS1.4</strain>
        <tissue evidence="2">Thallus</tissue>
    </source>
</reference>
<evidence type="ECO:0000256" key="1">
    <source>
        <dbReference type="SAM" id="MobiDB-lite"/>
    </source>
</evidence>
<dbReference type="EMBL" id="JAACFV010000117">
    <property type="protein sequence ID" value="KAF7505156.1"/>
    <property type="molecule type" value="Genomic_DNA"/>
</dbReference>
<comment type="caution">
    <text evidence="2">The sequence shown here is derived from an EMBL/GenBank/DDBJ whole genome shotgun (WGS) entry which is preliminary data.</text>
</comment>
<dbReference type="Proteomes" id="UP000606974">
    <property type="component" value="Unassembled WGS sequence"/>
</dbReference>
<sequence length="85" mass="9471">MSHLPSPDGTATASSQRSGTTASSRKSTASVHDTDYRVTLEQYNIYIMAEEPPLELIERAKRIISYKRATPELDDAAIKKLRTTM</sequence>
<feature type="compositionally biased region" description="Polar residues" evidence="1">
    <location>
        <begin position="9"/>
        <end position="31"/>
    </location>
</feature>
<protein>
    <submittedName>
        <fullName evidence="2">Uncharacterized protein</fullName>
    </submittedName>
</protein>
<proteinExistence type="predicted"/>